<evidence type="ECO:0000256" key="1">
    <source>
        <dbReference type="ARBA" id="ARBA00004651"/>
    </source>
</evidence>
<feature type="transmembrane region" description="Helical" evidence="9">
    <location>
        <begin position="502"/>
        <end position="521"/>
    </location>
</feature>
<evidence type="ECO:0000256" key="9">
    <source>
        <dbReference type="RuleBase" id="RU363032"/>
    </source>
</evidence>
<feature type="transmembrane region" description="Helical" evidence="9">
    <location>
        <begin position="607"/>
        <end position="628"/>
    </location>
</feature>
<evidence type="ECO:0000313" key="12">
    <source>
        <dbReference type="Proteomes" id="UP000250796"/>
    </source>
</evidence>
<evidence type="ECO:0000259" key="10">
    <source>
        <dbReference type="PROSITE" id="PS50928"/>
    </source>
</evidence>
<feature type="transmembrane region" description="Helical" evidence="9">
    <location>
        <begin position="133"/>
        <end position="156"/>
    </location>
</feature>
<dbReference type="InterPro" id="IPR050901">
    <property type="entry name" value="BP-dep_ABC_trans_perm"/>
</dbReference>
<feature type="transmembrane region" description="Helical" evidence="9">
    <location>
        <begin position="286"/>
        <end position="310"/>
    </location>
</feature>
<feature type="transmembrane region" description="Helical" evidence="9">
    <location>
        <begin position="257"/>
        <end position="274"/>
    </location>
</feature>
<feature type="transmembrane region" description="Helical" evidence="9">
    <location>
        <begin position="50"/>
        <end position="74"/>
    </location>
</feature>
<feature type="transmembrane region" description="Helical" evidence="9">
    <location>
        <begin position="225"/>
        <end position="245"/>
    </location>
</feature>
<feature type="transmembrane region" description="Helical" evidence="9">
    <location>
        <begin position="469"/>
        <end position="490"/>
    </location>
</feature>
<comment type="similarity">
    <text evidence="2">Belongs to the binding-protein-dependent transport system permease family. MalFG subfamily.</text>
</comment>
<evidence type="ECO:0000313" key="11">
    <source>
        <dbReference type="EMBL" id="SSC13089.1"/>
    </source>
</evidence>
<dbReference type="Proteomes" id="UP000250796">
    <property type="component" value="Chromosome MESINF"/>
</dbReference>
<evidence type="ECO:0000256" key="7">
    <source>
        <dbReference type="ARBA" id="ARBA00022989"/>
    </source>
</evidence>
<dbReference type="KEGG" id="minf:MESINF_1645"/>
<accession>A0A7Z7LFM1</accession>
<dbReference type="GO" id="GO:0055085">
    <property type="term" value="P:transmembrane transport"/>
    <property type="evidence" value="ECO:0007669"/>
    <property type="project" value="InterPro"/>
</dbReference>
<feature type="transmembrane region" description="Helical" evidence="9">
    <location>
        <begin position="438"/>
        <end position="457"/>
    </location>
</feature>
<feature type="transmembrane region" description="Helical" evidence="9">
    <location>
        <begin position="86"/>
        <end position="109"/>
    </location>
</feature>
<evidence type="ECO:0000256" key="3">
    <source>
        <dbReference type="ARBA" id="ARBA00022448"/>
    </source>
</evidence>
<dbReference type="Gene3D" id="1.10.3720.10">
    <property type="entry name" value="MetI-like"/>
    <property type="match status" value="2"/>
</dbReference>
<keyword evidence="5" id="KW-0762">Sugar transport</keyword>
<dbReference type="AlphaFoldDB" id="A0A7Z7LFM1"/>
<evidence type="ECO:0000256" key="5">
    <source>
        <dbReference type="ARBA" id="ARBA00022597"/>
    </source>
</evidence>
<keyword evidence="12" id="KW-1185">Reference proteome</keyword>
<gene>
    <name evidence="11" type="ORF">MESINF_1645</name>
</gene>
<evidence type="ECO:0000256" key="8">
    <source>
        <dbReference type="ARBA" id="ARBA00023136"/>
    </source>
</evidence>
<dbReference type="CDD" id="cd06261">
    <property type="entry name" value="TM_PBP2"/>
    <property type="match status" value="1"/>
</dbReference>
<protein>
    <submittedName>
        <fullName evidence="11">Putative ABC-type maltose transport systems, permease component</fullName>
    </submittedName>
</protein>
<dbReference type="RefSeq" id="WP_169699278.1">
    <property type="nucleotide sequence ID" value="NZ_LS974202.1"/>
</dbReference>
<feature type="transmembrane region" description="Helical" evidence="9">
    <location>
        <begin position="341"/>
        <end position="358"/>
    </location>
</feature>
<proteinExistence type="inferred from homology"/>
<dbReference type="PANTHER" id="PTHR32243">
    <property type="entry name" value="MALTOSE TRANSPORT SYSTEM PERMEASE-RELATED"/>
    <property type="match status" value="1"/>
</dbReference>
<dbReference type="PANTHER" id="PTHR32243:SF50">
    <property type="entry name" value="MALTOSE_MALTODEXTRIN TRANSPORT SYSTEM PERMEASE PROTEIN MALG"/>
    <property type="match status" value="1"/>
</dbReference>
<evidence type="ECO:0000256" key="2">
    <source>
        <dbReference type="ARBA" id="ARBA00009047"/>
    </source>
</evidence>
<keyword evidence="7 9" id="KW-1133">Transmembrane helix</keyword>
<dbReference type="GO" id="GO:0005886">
    <property type="term" value="C:plasma membrane"/>
    <property type="evidence" value="ECO:0007669"/>
    <property type="project" value="UniProtKB-SubCell"/>
</dbReference>
<keyword evidence="4" id="KW-1003">Cell membrane</keyword>
<reference evidence="11 12" key="1">
    <citation type="submission" date="2017-01" db="EMBL/GenBank/DDBJ databases">
        <authorList>
            <person name="Erauso G."/>
        </authorList>
    </citation>
    <scope>NUCLEOTIDE SEQUENCE [LARGE SCALE GENOMIC DNA]</scope>
    <source>
        <strain evidence="11">MESINF1</strain>
    </source>
</reference>
<feature type="domain" description="ABC transmembrane type-1" evidence="10">
    <location>
        <begin position="49"/>
        <end position="272"/>
    </location>
</feature>
<feature type="transmembrane region" description="Helical" evidence="9">
    <location>
        <begin position="379"/>
        <end position="400"/>
    </location>
</feature>
<keyword evidence="6 9" id="KW-0812">Transmembrane</keyword>
<keyword evidence="8 9" id="KW-0472">Membrane</keyword>
<organism evidence="11 12">
    <name type="scientific">Mesotoga infera</name>
    <dbReference type="NCBI Taxonomy" id="1236046"/>
    <lineage>
        <taxon>Bacteria</taxon>
        <taxon>Thermotogati</taxon>
        <taxon>Thermotogota</taxon>
        <taxon>Thermotogae</taxon>
        <taxon>Kosmotogales</taxon>
        <taxon>Kosmotogaceae</taxon>
        <taxon>Mesotoga</taxon>
    </lineage>
</organism>
<name>A0A7Z7LFM1_9BACT</name>
<dbReference type="InterPro" id="IPR035906">
    <property type="entry name" value="MetI-like_sf"/>
</dbReference>
<feature type="transmembrane region" description="Helical" evidence="9">
    <location>
        <begin position="558"/>
        <end position="582"/>
    </location>
</feature>
<feature type="domain" description="ABC transmembrane type-1" evidence="10">
    <location>
        <begin position="434"/>
        <end position="628"/>
    </location>
</feature>
<sequence>MQLIFIVPAITILVFIGFLPIFTAFSDAMTINGIPSFLNFQYIFQDQDFMYSLKISLVWALLNTLLSLSLGFLIAHHLNRARRWRLIYLALLVPWGLPVYIGVPIWRAIVHGGGGTSILNLIGIDINLLTDPIASFLAALFVSVWFSLPLTVFVLWDSMATVQNSLIDVAKIDGGSLSTVLFSIYLPMMKPALITMFTINFIKFLKEFTVVFLMTDGGPPLLSGFTKRSIIGATTTLDIFIYGIFTGRSSTGIASAYSVLTLLMVAFVMILWFLSSRVELNAHLLIILVVASQTTLGGYVGLFFGGLYLLSIWKKGLFKYIVIGDIAACLLLSLFNGFLRGFNAATIISLIVFLILRREKGSTTVVKRGERVLKLLTRIVLAGVLIASVLPLFVLFWISLSGLSTTYMDTFLPRYFTLDNFVRVVGEEGIITTLLNTLFVSLVTGLAVPLLTFQFALTLRKLRNSLSDIVVVILNIVGVIGGMHTLVPLYSIFRSLGMIDSYFPVILVYISHAIPFSVFTIRTYLESVPESLEDQARIDGVGTVSFGFRILLPLSRPVLTTSFIVAFIGAWNGFLAPLLFLLSDSKYTMGVKLYTYVGSLGSGNPQWNIFGAASIINLLVMGVVFYTFKGYLGKTPLSENYE</sequence>
<keyword evidence="3 9" id="KW-0813">Transport</keyword>
<comment type="subcellular location">
    <subcellularLocation>
        <location evidence="1 9">Cell membrane</location>
        <topology evidence="1 9">Multi-pass membrane protein</topology>
    </subcellularLocation>
</comment>
<feature type="transmembrane region" description="Helical" evidence="9">
    <location>
        <begin position="177"/>
        <end position="205"/>
    </location>
</feature>
<dbReference type="InterPro" id="IPR000515">
    <property type="entry name" value="MetI-like"/>
</dbReference>
<feature type="transmembrane region" description="Helical" evidence="9">
    <location>
        <begin position="317"/>
        <end position="335"/>
    </location>
</feature>
<evidence type="ECO:0000256" key="6">
    <source>
        <dbReference type="ARBA" id="ARBA00022692"/>
    </source>
</evidence>
<dbReference type="SUPFAM" id="SSF161098">
    <property type="entry name" value="MetI-like"/>
    <property type="match status" value="2"/>
</dbReference>
<dbReference type="Pfam" id="PF00528">
    <property type="entry name" value="BPD_transp_1"/>
    <property type="match status" value="2"/>
</dbReference>
<evidence type="ECO:0000256" key="4">
    <source>
        <dbReference type="ARBA" id="ARBA00022475"/>
    </source>
</evidence>
<dbReference type="PROSITE" id="PS50928">
    <property type="entry name" value="ABC_TM1"/>
    <property type="match status" value="2"/>
</dbReference>
<dbReference type="EMBL" id="LS974202">
    <property type="protein sequence ID" value="SSC13089.1"/>
    <property type="molecule type" value="Genomic_DNA"/>
</dbReference>